<dbReference type="AlphaFoldDB" id="A0A6J4L1R1"/>
<sequence length="83" mass="8923">VAHPGRCRHLGSASLCLCVERSVLRPPPRGAEAPRWNYGKHAEARSHGSGYRARFSGLPVLPTGGCIPRRCLLCVSVSLCLCV</sequence>
<feature type="non-terminal residue" evidence="1">
    <location>
        <position position="83"/>
    </location>
</feature>
<gene>
    <name evidence="1" type="ORF">AVDCRST_MAG68-1912</name>
</gene>
<organism evidence="1">
    <name type="scientific">uncultured Gemmatimonadota bacterium</name>
    <dbReference type="NCBI Taxonomy" id="203437"/>
    <lineage>
        <taxon>Bacteria</taxon>
        <taxon>Pseudomonadati</taxon>
        <taxon>Gemmatimonadota</taxon>
        <taxon>environmental samples</taxon>
    </lineage>
</organism>
<feature type="non-terminal residue" evidence="1">
    <location>
        <position position="1"/>
    </location>
</feature>
<reference evidence="1" key="1">
    <citation type="submission" date="2020-02" db="EMBL/GenBank/DDBJ databases">
        <authorList>
            <person name="Meier V. D."/>
        </authorList>
    </citation>
    <scope>NUCLEOTIDE SEQUENCE</scope>
    <source>
        <strain evidence="1">AVDCRST_MAG68</strain>
    </source>
</reference>
<name>A0A6J4L1R1_9BACT</name>
<dbReference type="EMBL" id="CADCTW010000090">
    <property type="protein sequence ID" value="CAA9320135.1"/>
    <property type="molecule type" value="Genomic_DNA"/>
</dbReference>
<evidence type="ECO:0000313" key="1">
    <source>
        <dbReference type="EMBL" id="CAA9320135.1"/>
    </source>
</evidence>
<protein>
    <submittedName>
        <fullName evidence="1">Uncharacterized protein</fullName>
    </submittedName>
</protein>
<proteinExistence type="predicted"/>
<accession>A0A6J4L1R1</accession>